<dbReference type="WBParaSite" id="HNAJ_0000392901-mRNA-1">
    <property type="protein sequence ID" value="HNAJ_0000392901-mRNA-1"/>
    <property type="gene ID" value="HNAJ_0000392901"/>
</dbReference>
<evidence type="ECO:0000256" key="5">
    <source>
        <dbReference type="ARBA" id="ARBA00022989"/>
    </source>
</evidence>
<evidence type="ECO:0000256" key="2">
    <source>
        <dbReference type="ARBA" id="ARBA00007467"/>
    </source>
</evidence>
<name>A0A0R3TA40_RODNA</name>
<dbReference type="GO" id="GO:0005765">
    <property type="term" value="C:lysosomal membrane"/>
    <property type="evidence" value="ECO:0007669"/>
    <property type="project" value="UniProtKB-SubCell"/>
</dbReference>
<sequence>MPFHTIERFWQVWRNSIAFWLFGIFNNFIYVVMLSAAVDILEKNHPKESSDLNTNGQVNCTEMGTGAILLADIGPSLILKFVSPLFIRRIHFHLKVFLCALFALSGFLIVSFSKSIHSSLFGVVLGSISCGLGDVTFLTMVAFFDVNEVSNYNFAFSGVVSAWSSGTGAAGVVGALSYAAMTSLWSPEVVLRIITLAPLSLLFVYVTYDIPLNTNYFTVPPFSYFVVLKKPRNSVFQLSSLRFTRLIRTSQFPDSSEHDIPIQQSFSEDGADSPSNRQPLLRSDDTPTVQISPSWEDKKRIFMDIFPLIFALALVYFFEYLINQALFELVYFKDAGMTQAQQYRWYQVIYQCGVFASRSSLKLFKVHRIWIMAVLQVSILTL</sequence>
<feature type="transmembrane region" description="Helical" evidence="7">
    <location>
        <begin position="17"/>
        <end position="41"/>
    </location>
</feature>
<dbReference type="PANTHER" id="PTHR10981">
    <property type="entry name" value="BATTENIN"/>
    <property type="match status" value="1"/>
</dbReference>
<comment type="similarity">
    <text evidence="2 7">Belongs to the battenin family.</text>
</comment>
<evidence type="ECO:0000256" key="1">
    <source>
        <dbReference type="ARBA" id="ARBA00004127"/>
    </source>
</evidence>
<keyword evidence="5 7" id="KW-1133">Transmembrane helix</keyword>
<dbReference type="Proteomes" id="UP000278807">
    <property type="component" value="Unassembled WGS sequence"/>
</dbReference>
<gene>
    <name evidence="9" type="ORF">HNAJ_LOCUS3927</name>
</gene>
<feature type="transmembrane region" description="Helical" evidence="7">
    <location>
        <begin position="119"/>
        <end position="144"/>
    </location>
</feature>
<feature type="transmembrane region" description="Helical" evidence="7">
    <location>
        <begin position="189"/>
        <end position="208"/>
    </location>
</feature>
<evidence type="ECO:0000256" key="8">
    <source>
        <dbReference type="SAM" id="MobiDB-lite"/>
    </source>
</evidence>
<keyword evidence="4 7" id="KW-0812">Transmembrane</keyword>
<evidence type="ECO:0000256" key="7">
    <source>
        <dbReference type="RuleBase" id="RU361113"/>
    </source>
</evidence>
<keyword evidence="3" id="KW-0813">Transport</keyword>
<dbReference type="Pfam" id="PF02487">
    <property type="entry name" value="CLN3"/>
    <property type="match status" value="1"/>
</dbReference>
<evidence type="ECO:0000256" key="3">
    <source>
        <dbReference type="ARBA" id="ARBA00022448"/>
    </source>
</evidence>
<feature type="region of interest" description="Disordered" evidence="8">
    <location>
        <begin position="265"/>
        <end position="288"/>
    </location>
</feature>
<comment type="caution">
    <text evidence="7">Lacks conserved residue(s) required for the propagation of feature annotation.</text>
</comment>
<dbReference type="PANTHER" id="PTHR10981:SF0">
    <property type="entry name" value="BATTENIN"/>
    <property type="match status" value="1"/>
</dbReference>
<feature type="transmembrane region" description="Helical" evidence="7">
    <location>
        <begin position="156"/>
        <end position="177"/>
    </location>
</feature>
<dbReference type="PRINTS" id="PR01315">
    <property type="entry name" value="BATTENIN"/>
</dbReference>
<dbReference type="EMBL" id="UZAE01002483">
    <property type="protein sequence ID" value="VDN99786.1"/>
    <property type="molecule type" value="Genomic_DNA"/>
</dbReference>
<dbReference type="AlphaFoldDB" id="A0A0R3TA40"/>
<keyword evidence="7" id="KW-0458">Lysosome</keyword>
<dbReference type="GO" id="GO:0012505">
    <property type="term" value="C:endomembrane system"/>
    <property type="evidence" value="ECO:0007669"/>
    <property type="project" value="UniProtKB-SubCell"/>
</dbReference>
<dbReference type="GO" id="GO:0007040">
    <property type="term" value="P:lysosome organization"/>
    <property type="evidence" value="ECO:0007669"/>
    <property type="project" value="TreeGrafter"/>
</dbReference>
<protein>
    <recommendedName>
        <fullName evidence="7">Battenin</fullName>
    </recommendedName>
</protein>
<comment type="subcellular location">
    <subcellularLocation>
        <location evidence="1">Endomembrane system</location>
        <topology evidence="1">Multi-pass membrane protein</topology>
    </subcellularLocation>
    <subcellularLocation>
        <location evidence="7">Lysosome membrane</location>
        <topology evidence="7">Multi-pass membrane protein</topology>
    </subcellularLocation>
</comment>
<dbReference type="InterPro" id="IPR003492">
    <property type="entry name" value="Battenin_disease_Cln3"/>
</dbReference>
<accession>A0A0R3TA40</accession>
<keyword evidence="10" id="KW-1185">Reference proteome</keyword>
<keyword evidence="6 7" id="KW-0472">Membrane</keyword>
<dbReference type="GO" id="GO:0051453">
    <property type="term" value="P:regulation of intracellular pH"/>
    <property type="evidence" value="ECO:0007669"/>
    <property type="project" value="TreeGrafter"/>
</dbReference>
<feature type="transmembrane region" description="Helical" evidence="7">
    <location>
        <begin position="92"/>
        <end position="113"/>
    </location>
</feature>
<evidence type="ECO:0000256" key="4">
    <source>
        <dbReference type="ARBA" id="ARBA00022692"/>
    </source>
</evidence>
<proteinExistence type="inferred from homology"/>
<reference evidence="9 10" key="2">
    <citation type="submission" date="2018-11" db="EMBL/GenBank/DDBJ databases">
        <authorList>
            <consortium name="Pathogen Informatics"/>
        </authorList>
    </citation>
    <scope>NUCLEOTIDE SEQUENCE [LARGE SCALE GENOMIC DNA]</scope>
</reference>
<evidence type="ECO:0000313" key="9">
    <source>
        <dbReference type="EMBL" id="VDN99786.1"/>
    </source>
</evidence>
<reference evidence="11" key="1">
    <citation type="submission" date="2017-02" db="UniProtKB">
        <authorList>
            <consortium name="WormBaseParasite"/>
        </authorList>
    </citation>
    <scope>IDENTIFICATION</scope>
</reference>
<dbReference type="OrthoDB" id="5965864at2759"/>
<evidence type="ECO:0000313" key="11">
    <source>
        <dbReference type="WBParaSite" id="HNAJ_0000392901-mRNA-1"/>
    </source>
</evidence>
<feature type="transmembrane region" description="Helical" evidence="7">
    <location>
        <begin position="301"/>
        <end position="322"/>
    </location>
</feature>
<evidence type="ECO:0000313" key="10">
    <source>
        <dbReference type="Proteomes" id="UP000278807"/>
    </source>
</evidence>
<organism evidence="11">
    <name type="scientific">Rodentolepis nana</name>
    <name type="common">Dwarf tapeworm</name>
    <name type="synonym">Hymenolepis nana</name>
    <dbReference type="NCBI Taxonomy" id="102285"/>
    <lineage>
        <taxon>Eukaryota</taxon>
        <taxon>Metazoa</taxon>
        <taxon>Spiralia</taxon>
        <taxon>Lophotrochozoa</taxon>
        <taxon>Platyhelminthes</taxon>
        <taxon>Cestoda</taxon>
        <taxon>Eucestoda</taxon>
        <taxon>Cyclophyllidea</taxon>
        <taxon>Hymenolepididae</taxon>
        <taxon>Rodentolepis</taxon>
    </lineage>
</organism>
<evidence type="ECO:0000256" key="6">
    <source>
        <dbReference type="ARBA" id="ARBA00023136"/>
    </source>
</evidence>
<feature type="compositionally biased region" description="Polar residues" evidence="8">
    <location>
        <begin position="265"/>
        <end position="278"/>
    </location>
</feature>
<dbReference type="STRING" id="102285.A0A0R3TA40"/>
<dbReference type="InterPro" id="IPR036259">
    <property type="entry name" value="MFS_trans_sf"/>
</dbReference>
<dbReference type="SUPFAM" id="SSF103473">
    <property type="entry name" value="MFS general substrate transporter"/>
    <property type="match status" value="1"/>
</dbReference>